<keyword evidence="2" id="KW-1185">Reference proteome</keyword>
<accession>A0AAV3P350</accession>
<gene>
    <name evidence="1" type="ORF">LIER_36239</name>
</gene>
<evidence type="ECO:0000313" key="1">
    <source>
        <dbReference type="EMBL" id="GAA0146004.1"/>
    </source>
</evidence>
<name>A0AAV3P350_LITER</name>
<dbReference type="Proteomes" id="UP001454036">
    <property type="component" value="Unassembled WGS sequence"/>
</dbReference>
<evidence type="ECO:0000313" key="2">
    <source>
        <dbReference type="Proteomes" id="UP001454036"/>
    </source>
</evidence>
<dbReference type="EMBL" id="BAABME010016445">
    <property type="protein sequence ID" value="GAA0146004.1"/>
    <property type="molecule type" value="Genomic_DNA"/>
</dbReference>
<proteinExistence type="predicted"/>
<protein>
    <submittedName>
        <fullName evidence="1">Uncharacterized protein</fullName>
    </submittedName>
</protein>
<sequence>MQKLGPEAKVFDSLTQSTPALTSNANNIVTSDCKSVCDKMRFGQTDQIAGVGICCRETANSEAMLVQDANVE</sequence>
<reference evidence="1 2" key="1">
    <citation type="submission" date="2024-01" db="EMBL/GenBank/DDBJ databases">
        <title>The complete chloroplast genome sequence of Lithospermum erythrorhizon: insights into the phylogenetic relationship among Boraginaceae species and the maternal lineages of purple gromwells.</title>
        <authorList>
            <person name="Okada T."/>
            <person name="Watanabe K."/>
        </authorList>
    </citation>
    <scope>NUCLEOTIDE SEQUENCE [LARGE SCALE GENOMIC DNA]</scope>
</reference>
<organism evidence="1 2">
    <name type="scientific">Lithospermum erythrorhizon</name>
    <name type="common">Purple gromwell</name>
    <name type="synonym">Lithospermum officinale var. erythrorhizon</name>
    <dbReference type="NCBI Taxonomy" id="34254"/>
    <lineage>
        <taxon>Eukaryota</taxon>
        <taxon>Viridiplantae</taxon>
        <taxon>Streptophyta</taxon>
        <taxon>Embryophyta</taxon>
        <taxon>Tracheophyta</taxon>
        <taxon>Spermatophyta</taxon>
        <taxon>Magnoliopsida</taxon>
        <taxon>eudicotyledons</taxon>
        <taxon>Gunneridae</taxon>
        <taxon>Pentapetalae</taxon>
        <taxon>asterids</taxon>
        <taxon>lamiids</taxon>
        <taxon>Boraginales</taxon>
        <taxon>Boraginaceae</taxon>
        <taxon>Boraginoideae</taxon>
        <taxon>Lithospermeae</taxon>
        <taxon>Lithospermum</taxon>
    </lineage>
</organism>
<comment type="caution">
    <text evidence="1">The sequence shown here is derived from an EMBL/GenBank/DDBJ whole genome shotgun (WGS) entry which is preliminary data.</text>
</comment>
<dbReference type="AlphaFoldDB" id="A0AAV3P350"/>